<sequence length="123" mass="14318">MSHGKRNVKPLRKRENILPILPEDIESQILELLEFVQDVAVARRVCKRWKRLVDENSQLWRRLKGLTLPKRLPSEAEKWYRKAAQCGNREAVALLALLYYYGYQSQDRTHVLSLPCIGNSVAC</sequence>
<dbReference type="InterPro" id="IPR001810">
    <property type="entry name" value="F-box_dom"/>
</dbReference>
<feature type="domain" description="F-box" evidence="1">
    <location>
        <begin position="15"/>
        <end position="63"/>
    </location>
</feature>
<accession>A0A9C7UT49</accession>
<evidence type="ECO:0000313" key="3">
    <source>
        <dbReference type="Proteomes" id="UP001061958"/>
    </source>
</evidence>
<organism evidence="2 3">
    <name type="scientific">Galdieria partita</name>
    <dbReference type="NCBI Taxonomy" id="83374"/>
    <lineage>
        <taxon>Eukaryota</taxon>
        <taxon>Rhodophyta</taxon>
        <taxon>Bangiophyceae</taxon>
        <taxon>Galdieriales</taxon>
        <taxon>Galdieriaceae</taxon>
        <taxon>Galdieria</taxon>
    </lineage>
</organism>
<dbReference type="Gene3D" id="1.25.40.10">
    <property type="entry name" value="Tetratricopeptide repeat domain"/>
    <property type="match status" value="1"/>
</dbReference>
<evidence type="ECO:0000259" key="1">
    <source>
        <dbReference type="PROSITE" id="PS50181"/>
    </source>
</evidence>
<protein>
    <recommendedName>
        <fullName evidence="1">F-box domain-containing protein</fullName>
    </recommendedName>
</protein>
<dbReference type="SUPFAM" id="SSF81383">
    <property type="entry name" value="F-box domain"/>
    <property type="match status" value="1"/>
</dbReference>
<dbReference type="InterPro" id="IPR036047">
    <property type="entry name" value="F-box-like_dom_sf"/>
</dbReference>
<reference evidence="2" key="1">
    <citation type="journal article" date="2022" name="Proc. Natl. Acad. Sci. U.S.A.">
        <title>Life cycle and functional genomics of the unicellular red alga Galdieria for elucidating algal and plant evolution and industrial use.</title>
        <authorList>
            <person name="Hirooka S."/>
            <person name="Itabashi T."/>
            <person name="Ichinose T.M."/>
            <person name="Onuma R."/>
            <person name="Fujiwara T."/>
            <person name="Yamashita S."/>
            <person name="Jong L.W."/>
            <person name="Tomita R."/>
            <person name="Iwane A.H."/>
            <person name="Miyagishima S.Y."/>
        </authorList>
    </citation>
    <scope>NUCLEOTIDE SEQUENCE</scope>
    <source>
        <strain evidence="2">NBRC 102759</strain>
    </source>
</reference>
<comment type="caution">
    <text evidence="2">The sequence shown here is derived from an EMBL/GenBank/DDBJ whole genome shotgun (WGS) entry which is preliminary data.</text>
</comment>
<dbReference type="SMART" id="SM00256">
    <property type="entry name" value="FBOX"/>
    <property type="match status" value="1"/>
</dbReference>
<dbReference type="Gene3D" id="1.20.1280.50">
    <property type="match status" value="1"/>
</dbReference>
<dbReference type="PROSITE" id="PS50181">
    <property type="entry name" value="FBOX"/>
    <property type="match status" value="1"/>
</dbReference>
<gene>
    <name evidence="2" type="ORF">GpartN1_g5901.t1</name>
</gene>
<name>A0A9C7UT49_9RHOD</name>
<dbReference type="SUPFAM" id="SSF81901">
    <property type="entry name" value="HCP-like"/>
    <property type="match status" value="1"/>
</dbReference>
<dbReference type="EMBL" id="BQMJ01000051">
    <property type="protein sequence ID" value="GJQ14110.1"/>
    <property type="molecule type" value="Genomic_DNA"/>
</dbReference>
<dbReference type="AlphaFoldDB" id="A0A9C7UT49"/>
<evidence type="ECO:0000313" key="2">
    <source>
        <dbReference type="EMBL" id="GJQ14110.1"/>
    </source>
</evidence>
<dbReference type="OrthoDB" id="2095648at2759"/>
<dbReference type="Proteomes" id="UP001061958">
    <property type="component" value="Unassembled WGS sequence"/>
</dbReference>
<dbReference type="Pfam" id="PF12937">
    <property type="entry name" value="F-box-like"/>
    <property type="match status" value="1"/>
</dbReference>
<keyword evidence="3" id="KW-1185">Reference proteome</keyword>
<dbReference type="InterPro" id="IPR011990">
    <property type="entry name" value="TPR-like_helical_dom_sf"/>
</dbReference>
<proteinExistence type="predicted"/>
<reference evidence="2" key="2">
    <citation type="submission" date="2022-01" db="EMBL/GenBank/DDBJ databases">
        <authorList>
            <person name="Hirooka S."/>
            <person name="Miyagishima S.Y."/>
        </authorList>
    </citation>
    <scope>NUCLEOTIDE SEQUENCE</scope>
    <source>
        <strain evidence="2">NBRC 102759</strain>
    </source>
</reference>